<dbReference type="SUPFAM" id="SSF118290">
    <property type="entry name" value="WRKY DNA-binding domain"/>
    <property type="match status" value="2"/>
</dbReference>
<keyword evidence="4" id="KW-0804">Transcription</keyword>
<dbReference type="Pfam" id="PF03106">
    <property type="entry name" value="WRKY"/>
    <property type="match status" value="2"/>
</dbReference>
<evidence type="ECO:0000256" key="3">
    <source>
        <dbReference type="ARBA" id="ARBA00023125"/>
    </source>
</evidence>
<dbReference type="Proteomes" id="UP000315295">
    <property type="component" value="Unassembled WGS sequence"/>
</dbReference>
<evidence type="ECO:0000256" key="2">
    <source>
        <dbReference type="ARBA" id="ARBA00023015"/>
    </source>
</evidence>
<feature type="region of interest" description="Disordered" evidence="6">
    <location>
        <begin position="195"/>
        <end position="220"/>
    </location>
</feature>
<keyword evidence="3" id="KW-0238">DNA-binding</keyword>
<dbReference type="EMBL" id="VIEB01001209">
    <property type="protein sequence ID" value="TQD74208.1"/>
    <property type="molecule type" value="Genomic_DNA"/>
</dbReference>
<dbReference type="InterPro" id="IPR003657">
    <property type="entry name" value="WRKY_dom"/>
</dbReference>
<feature type="domain" description="WRKY" evidence="7">
    <location>
        <begin position="289"/>
        <end position="331"/>
    </location>
</feature>
<proteinExistence type="predicted"/>
<name>A0A540KJ11_MALBA</name>
<reference evidence="8 9" key="1">
    <citation type="journal article" date="2019" name="G3 (Bethesda)">
        <title>Sequencing of a Wild Apple (Malus baccata) Genome Unravels the Differences Between Cultivated and Wild Apple Species Regarding Disease Resistance and Cold Tolerance.</title>
        <authorList>
            <person name="Chen X."/>
        </authorList>
    </citation>
    <scope>NUCLEOTIDE SEQUENCE [LARGE SCALE GENOMIC DNA]</scope>
    <source>
        <strain evidence="9">cv. Shandingzi</strain>
        <tissue evidence="8">Leaves</tissue>
    </source>
</reference>
<keyword evidence="9" id="KW-1185">Reference proteome</keyword>
<dbReference type="PANTHER" id="PTHR31282">
    <property type="entry name" value="WRKY TRANSCRIPTION FACTOR 21-RELATED"/>
    <property type="match status" value="1"/>
</dbReference>
<evidence type="ECO:0000259" key="7">
    <source>
        <dbReference type="PROSITE" id="PS50811"/>
    </source>
</evidence>
<feature type="region of interest" description="Disordered" evidence="6">
    <location>
        <begin position="337"/>
        <end position="361"/>
    </location>
</feature>
<evidence type="ECO:0000256" key="4">
    <source>
        <dbReference type="ARBA" id="ARBA00023163"/>
    </source>
</evidence>
<comment type="caution">
    <text evidence="8">The sequence shown here is derived from an EMBL/GenBank/DDBJ whole genome shotgun (WGS) entry which is preliminary data.</text>
</comment>
<evidence type="ECO:0000256" key="6">
    <source>
        <dbReference type="SAM" id="MobiDB-lite"/>
    </source>
</evidence>
<dbReference type="AlphaFoldDB" id="A0A540KJ11"/>
<dbReference type="GO" id="GO:0003700">
    <property type="term" value="F:DNA-binding transcription factor activity"/>
    <property type="evidence" value="ECO:0007669"/>
    <property type="project" value="InterPro"/>
</dbReference>
<evidence type="ECO:0000313" key="9">
    <source>
        <dbReference type="Proteomes" id="UP000315295"/>
    </source>
</evidence>
<evidence type="ECO:0000256" key="5">
    <source>
        <dbReference type="ARBA" id="ARBA00023242"/>
    </source>
</evidence>
<sequence>MGTNHKRLIGELHEGRKTAAELQILLQNPYGDRVLAEELLMKIMTTLAESLSVLTASDGHEDHQSAASGEVHQVKPEPSQVEHSHCGDRSSEDSGESRKTQAFKDRRGCYKRRKTCQSWTVTSTKIEDGQAWRKYGQKIILNAPYPRAYFRCTRKFDQGCKATKQVQQIQDNPVTYQTTYIGEHTCRAMIKPSPMIIGSNPRDSQTVSSESGTPHRQNPSFFGTSAPSILIAKQEDYKVGTPSDVTDNSMWHDLKDHLDLSETVGICVSSNEDVVSNMHWDEDMDYVVKAYFRCTRKFDQGCKATKQVQQIQDNPVTYQTTYIGEHTCRAMIKPSPMIIGSNPRDSQTVSSESGTPHRQNPSFFGTSAPSILIAKQEDYKVGTPSDVTDNSMWHDLKDHLDLSETVGICVSSNEDVVSNMHWDEDMDYVVKSINFEEDFNFESFL</sequence>
<dbReference type="SMART" id="SM00774">
    <property type="entry name" value="WRKY"/>
    <property type="match status" value="2"/>
</dbReference>
<dbReference type="InterPro" id="IPR044810">
    <property type="entry name" value="WRKY_plant"/>
</dbReference>
<dbReference type="GO" id="GO:0043565">
    <property type="term" value="F:sequence-specific DNA binding"/>
    <property type="evidence" value="ECO:0007669"/>
    <property type="project" value="InterPro"/>
</dbReference>
<comment type="subcellular location">
    <subcellularLocation>
        <location evidence="1">Nucleus</location>
    </subcellularLocation>
</comment>
<dbReference type="PROSITE" id="PS50811">
    <property type="entry name" value="WRKY"/>
    <property type="match status" value="2"/>
</dbReference>
<dbReference type="GO" id="GO:0005634">
    <property type="term" value="C:nucleus"/>
    <property type="evidence" value="ECO:0007669"/>
    <property type="project" value="UniProtKB-SubCell"/>
</dbReference>
<evidence type="ECO:0000256" key="1">
    <source>
        <dbReference type="ARBA" id="ARBA00004123"/>
    </source>
</evidence>
<protein>
    <recommendedName>
        <fullName evidence="7">WRKY domain-containing protein</fullName>
    </recommendedName>
</protein>
<accession>A0A540KJ11</accession>
<dbReference type="Gene3D" id="2.20.25.80">
    <property type="entry name" value="WRKY domain"/>
    <property type="match status" value="2"/>
</dbReference>
<feature type="domain" description="WRKY" evidence="7">
    <location>
        <begin position="121"/>
        <end position="189"/>
    </location>
</feature>
<dbReference type="InterPro" id="IPR036576">
    <property type="entry name" value="WRKY_dom_sf"/>
</dbReference>
<gene>
    <name evidence="8" type="ORF">C1H46_040273</name>
</gene>
<dbReference type="STRING" id="106549.A0A540KJ11"/>
<feature type="compositionally biased region" description="Basic and acidic residues" evidence="6">
    <location>
        <begin position="72"/>
        <end position="104"/>
    </location>
</feature>
<feature type="compositionally biased region" description="Polar residues" evidence="6">
    <location>
        <begin position="343"/>
        <end position="361"/>
    </location>
</feature>
<keyword evidence="5" id="KW-0539">Nucleus</keyword>
<feature type="region of interest" description="Disordered" evidence="6">
    <location>
        <begin position="56"/>
        <end position="104"/>
    </location>
</feature>
<organism evidence="8 9">
    <name type="scientific">Malus baccata</name>
    <name type="common">Siberian crab apple</name>
    <name type="synonym">Pyrus baccata</name>
    <dbReference type="NCBI Taxonomy" id="106549"/>
    <lineage>
        <taxon>Eukaryota</taxon>
        <taxon>Viridiplantae</taxon>
        <taxon>Streptophyta</taxon>
        <taxon>Embryophyta</taxon>
        <taxon>Tracheophyta</taxon>
        <taxon>Spermatophyta</taxon>
        <taxon>Magnoliopsida</taxon>
        <taxon>eudicotyledons</taxon>
        <taxon>Gunneridae</taxon>
        <taxon>Pentapetalae</taxon>
        <taxon>rosids</taxon>
        <taxon>fabids</taxon>
        <taxon>Rosales</taxon>
        <taxon>Rosaceae</taxon>
        <taxon>Amygdaloideae</taxon>
        <taxon>Maleae</taxon>
        <taxon>Malus</taxon>
    </lineage>
</organism>
<evidence type="ECO:0000313" key="8">
    <source>
        <dbReference type="EMBL" id="TQD74208.1"/>
    </source>
</evidence>
<feature type="compositionally biased region" description="Polar residues" evidence="6">
    <location>
        <begin position="201"/>
        <end position="220"/>
    </location>
</feature>
<keyword evidence="2" id="KW-0805">Transcription regulation</keyword>